<evidence type="ECO:0000313" key="9">
    <source>
        <dbReference type="EMBL" id="GIC93039.1"/>
    </source>
</evidence>
<reference evidence="9" key="1">
    <citation type="journal article" date="2015" name="Genome Announc.">
        <title>Draft Genome Sequence of the Pathogenic Filamentous Fungus Aspergillus udagawae Strain IFM 46973T.</title>
        <authorList>
            <person name="Kusuya Y."/>
            <person name="Takahashi-Nakaguchi A."/>
            <person name="Takahashi H."/>
            <person name="Yaguchi T."/>
        </authorList>
    </citation>
    <scope>NUCLEOTIDE SEQUENCE</scope>
    <source>
        <strain evidence="9">IFM 46973</strain>
    </source>
</reference>
<sequence>METPSHSSNEDNLPFTCVQYKPEKIIALPDLSMGDVHTDLCEVHNYLQRYGYLRQGSITSPDILEDSSISALKKFQKFYNIPENGTVDRETRKAMAQTRCALPDFNGQSLDANVSGPWRHRDLRYALGNLSHAVTPSVCQGAIRRALNTWMDTGVGVTFTEVPSTESYDIFIEWRPADDPDHSMVGPILAHADFPPGFSIIVRAPPLPLHFDDQEHHWVDGAFQDAFDIETTCLHEMGHCLGLYHSSDPNSIMFPTVSPNHMRRALGTDDVEGIRNLYATGL</sequence>
<accession>A0A8E0QXE4</accession>
<dbReference type="Pfam" id="PF01471">
    <property type="entry name" value="PG_binding_1"/>
    <property type="match status" value="1"/>
</dbReference>
<dbReference type="PRINTS" id="PR00138">
    <property type="entry name" value="MATRIXIN"/>
</dbReference>
<feature type="domain" description="Peptidase metallopeptidase" evidence="8">
    <location>
        <begin position="114"/>
        <end position="280"/>
    </location>
</feature>
<dbReference type="GO" id="GO:0031012">
    <property type="term" value="C:extracellular matrix"/>
    <property type="evidence" value="ECO:0007669"/>
    <property type="project" value="InterPro"/>
</dbReference>
<dbReference type="PANTHER" id="PTHR10201:SF323">
    <property type="entry name" value="MATRIX METALLOPROTEINASE-21"/>
    <property type="match status" value="1"/>
</dbReference>
<feature type="binding site" evidence="7">
    <location>
        <position position="245"/>
    </location>
    <ligand>
        <name>Zn(2+)</name>
        <dbReference type="ChEBI" id="CHEBI:29105"/>
        <label>2</label>
        <note>catalytic</note>
    </ligand>
</feature>
<keyword evidence="1" id="KW-0645">Protease</keyword>
<keyword evidence="7" id="KW-0106">Calcium</keyword>
<feature type="binding site" evidence="7">
    <location>
        <position position="186"/>
    </location>
    <ligand>
        <name>Ca(2+)</name>
        <dbReference type="ChEBI" id="CHEBI:29108"/>
        <label>3</label>
    </ligand>
</feature>
<feature type="binding site" evidence="7">
    <location>
        <position position="215"/>
    </location>
    <ligand>
        <name>Ca(2+)</name>
        <dbReference type="ChEBI" id="CHEBI:29108"/>
        <label>1</label>
    </ligand>
</feature>
<dbReference type="InterPro" id="IPR001818">
    <property type="entry name" value="Pept_M10_metallopeptidase"/>
</dbReference>
<keyword evidence="2 7" id="KW-0479">Metal-binding</keyword>
<feature type="active site" evidence="6">
    <location>
        <position position="236"/>
    </location>
</feature>
<evidence type="ECO:0000256" key="4">
    <source>
        <dbReference type="ARBA" id="ARBA00022833"/>
    </source>
</evidence>
<feature type="binding site" evidence="7">
    <location>
        <position position="235"/>
    </location>
    <ligand>
        <name>Zn(2+)</name>
        <dbReference type="ChEBI" id="CHEBI:29105"/>
        <label>2</label>
        <note>catalytic</note>
    </ligand>
</feature>
<dbReference type="Proteomes" id="UP000036893">
    <property type="component" value="Unassembled WGS sequence"/>
</dbReference>
<evidence type="ECO:0000259" key="8">
    <source>
        <dbReference type="SMART" id="SM00235"/>
    </source>
</evidence>
<proteinExistence type="predicted"/>
<feature type="binding site" evidence="7">
    <location>
        <position position="212"/>
    </location>
    <ligand>
        <name>Ca(2+)</name>
        <dbReference type="ChEBI" id="CHEBI:29108"/>
        <label>3</label>
    </ligand>
</feature>
<evidence type="ECO:0000256" key="6">
    <source>
        <dbReference type="PIRSR" id="PIRSR621190-1"/>
    </source>
</evidence>
<feature type="binding site" evidence="7">
    <location>
        <position position="169"/>
    </location>
    <ligand>
        <name>Ca(2+)</name>
        <dbReference type="ChEBI" id="CHEBI:29108"/>
        <label>2</label>
    </ligand>
</feature>
<evidence type="ECO:0000256" key="3">
    <source>
        <dbReference type="ARBA" id="ARBA00022801"/>
    </source>
</evidence>
<protein>
    <recommendedName>
        <fullName evidence="8">Peptidase metallopeptidase domain-containing protein</fullName>
    </recommendedName>
</protein>
<dbReference type="InterPro" id="IPR036365">
    <property type="entry name" value="PGBD-like_sf"/>
</dbReference>
<evidence type="ECO:0000256" key="7">
    <source>
        <dbReference type="PIRSR" id="PIRSR621190-2"/>
    </source>
</evidence>
<feature type="binding site" evidence="7">
    <location>
        <position position="210"/>
    </location>
    <ligand>
        <name>Zn(2+)</name>
        <dbReference type="ChEBI" id="CHEBI:29105"/>
        <label>1</label>
    </ligand>
</feature>
<dbReference type="InterPro" id="IPR002477">
    <property type="entry name" value="Peptidoglycan-bd-like"/>
</dbReference>
<organism evidence="9 10">
    <name type="scientific">Aspergillus udagawae</name>
    <dbReference type="NCBI Taxonomy" id="91492"/>
    <lineage>
        <taxon>Eukaryota</taxon>
        <taxon>Fungi</taxon>
        <taxon>Dikarya</taxon>
        <taxon>Ascomycota</taxon>
        <taxon>Pezizomycotina</taxon>
        <taxon>Eurotiomycetes</taxon>
        <taxon>Eurotiomycetidae</taxon>
        <taxon>Eurotiales</taxon>
        <taxon>Aspergillaceae</taxon>
        <taxon>Aspergillus</taxon>
        <taxon>Aspergillus subgen. Fumigati</taxon>
    </lineage>
</organism>
<dbReference type="AlphaFoldDB" id="A0A8E0QXE4"/>
<feature type="binding site" evidence="7">
    <location>
        <position position="239"/>
    </location>
    <ligand>
        <name>Zn(2+)</name>
        <dbReference type="ChEBI" id="CHEBI:29105"/>
        <label>2</label>
        <note>catalytic</note>
    </ligand>
</feature>
<dbReference type="GO" id="GO:0008270">
    <property type="term" value="F:zinc ion binding"/>
    <property type="evidence" value="ECO:0007669"/>
    <property type="project" value="InterPro"/>
</dbReference>
<reference evidence="9" key="2">
    <citation type="submission" date="2021-01" db="EMBL/GenBank/DDBJ databases">
        <title>Pan-genome distribution and transcriptional activeness of fungal secondary metabolism genes in Aspergillus section Fumigati.</title>
        <authorList>
            <person name="Takahashi H."/>
            <person name="Umemura M."/>
            <person name="Ninomiya A."/>
            <person name="Kusuya Y."/>
            <person name="Urayama S."/>
            <person name="Shimizu M."/>
            <person name="Watanabe A."/>
            <person name="Kamei K."/>
            <person name="Yaguchi T."/>
            <person name="Hagiwara D."/>
        </authorList>
    </citation>
    <scope>NUCLEOTIDE SEQUENCE</scope>
    <source>
        <strain evidence="9">IFM 46973</strain>
    </source>
</reference>
<evidence type="ECO:0000313" key="10">
    <source>
        <dbReference type="Proteomes" id="UP000036893"/>
    </source>
</evidence>
<keyword evidence="3" id="KW-0378">Hydrolase</keyword>
<evidence type="ECO:0000256" key="1">
    <source>
        <dbReference type="ARBA" id="ARBA00022670"/>
    </source>
</evidence>
<comment type="cofactor">
    <cofactor evidence="7">
        <name>Ca(2+)</name>
        <dbReference type="ChEBI" id="CHEBI:29108"/>
    </cofactor>
    <text evidence="7">Can bind about 5 Ca(2+) ions per subunit.</text>
</comment>
<dbReference type="SMART" id="SM00235">
    <property type="entry name" value="ZnMc"/>
    <property type="match status" value="1"/>
</dbReference>
<dbReference type="InterPro" id="IPR024079">
    <property type="entry name" value="MetalloPept_cat_dom_sf"/>
</dbReference>
<dbReference type="SUPFAM" id="SSF55486">
    <property type="entry name" value="Metalloproteases ('zincins'), catalytic domain"/>
    <property type="match status" value="1"/>
</dbReference>
<dbReference type="Gene3D" id="3.40.390.10">
    <property type="entry name" value="Collagenase (Catalytic Domain)"/>
    <property type="match status" value="1"/>
</dbReference>
<dbReference type="InterPro" id="IPR006026">
    <property type="entry name" value="Peptidase_Metallo"/>
</dbReference>
<dbReference type="GO" id="GO:0006508">
    <property type="term" value="P:proteolysis"/>
    <property type="evidence" value="ECO:0007669"/>
    <property type="project" value="UniProtKB-KW"/>
</dbReference>
<comment type="cofactor">
    <cofactor evidence="7">
        <name>Zn(2+)</name>
        <dbReference type="ChEBI" id="CHEBI:29105"/>
    </cofactor>
    <text evidence="7">Binds 2 Zn(2+) ions per subunit.</text>
</comment>
<dbReference type="EMBL" id="BBXM02000007">
    <property type="protein sequence ID" value="GIC93039.1"/>
    <property type="molecule type" value="Genomic_DNA"/>
</dbReference>
<feature type="binding site" evidence="7">
    <location>
        <position position="181"/>
    </location>
    <ligand>
        <name>Zn(2+)</name>
        <dbReference type="ChEBI" id="CHEBI:29105"/>
        <label>1</label>
    </ligand>
</feature>
<evidence type="ECO:0000256" key="5">
    <source>
        <dbReference type="ARBA" id="ARBA00023049"/>
    </source>
</evidence>
<dbReference type="InterPro" id="IPR021190">
    <property type="entry name" value="Pept_M10A"/>
</dbReference>
<gene>
    <name evidence="9" type="ORF">Aud_009518</name>
</gene>
<dbReference type="Pfam" id="PF00413">
    <property type="entry name" value="Peptidase_M10"/>
    <property type="match status" value="1"/>
</dbReference>
<comment type="caution">
    <text evidence="9">The sequence shown here is derived from an EMBL/GenBank/DDBJ whole genome shotgun (WGS) entry which is preliminary data.</text>
</comment>
<dbReference type="RefSeq" id="XP_043150305.1">
    <property type="nucleotide sequence ID" value="XM_043294370.1"/>
</dbReference>
<keyword evidence="4 7" id="KW-0862">Zinc</keyword>
<name>A0A8E0QXE4_9EURO</name>
<dbReference type="PANTHER" id="PTHR10201">
    <property type="entry name" value="MATRIX METALLOPROTEINASE"/>
    <property type="match status" value="1"/>
</dbReference>
<dbReference type="GeneID" id="66996995"/>
<keyword evidence="5" id="KW-0482">Metalloprotease</keyword>
<feature type="binding site" evidence="7">
    <location>
        <position position="215"/>
    </location>
    <ligand>
        <name>Ca(2+)</name>
        <dbReference type="ChEBI" id="CHEBI:29108"/>
        <label>3</label>
    </ligand>
</feature>
<dbReference type="SUPFAM" id="SSF47090">
    <property type="entry name" value="PGBD-like"/>
    <property type="match status" value="1"/>
</dbReference>
<dbReference type="GO" id="GO:0004222">
    <property type="term" value="F:metalloendopeptidase activity"/>
    <property type="evidence" value="ECO:0007669"/>
    <property type="project" value="InterPro"/>
</dbReference>
<feature type="binding site" description="in inhibited form" evidence="7">
    <location>
        <position position="100"/>
    </location>
    <ligand>
        <name>Zn(2+)</name>
        <dbReference type="ChEBI" id="CHEBI:29105"/>
        <label>2</label>
        <note>catalytic</note>
    </ligand>
</feature>
<feature type="binding site" evidence="7">
    <location>
        <position position="213"/>
    </location>
    <ligand>
        <name>Ca(2+)</name>
        <dbReference type="ChEBI" id="CHEBI:29108"/>
        <label>1</label>
    </ligand>
</feature>
<feature type="binding site" evidence="7">
    <location>
        <position position="191"/>
    </location>
    <ligand>
        <name>Zn(2+)</name>
        <dbReference type="ChEBI" id="CHEBI:29105"/>
        <label>1</label>
    </ligand>
</feature>
<feature type="binding site" evidence="7">
    <location>
        <position position="253"/>
    </location>
    <ligand>
        <name>Zn(2+)</name>
        <dbReference type="ChEBI" id="CHEBI:29105"/>
        <label>2</label>
        <note>catalytic</note>
    </ligand>
</feature>
<evidence type="ECO:0000256" key="2">
    <source>
        <dbReference type="ARBA" id="ARBA00022723"/>
    </source>
</evidence>